<evidence type="ECO:0000259" key="3">
    <source>
        <dbReference type="PROSITE" id="PS50830"/>
    </source>
</evidence>
<dbReference type="Proteomes" id="UP000317496">
    <property type="component" value="Chromosome"/>
</dbReference>
<evidence type="ECO:0000256" key="1">
    <source>
        <dbReference type="SAM" id="MobiDB-lite"/>
    </source>
</evidence>
<gene>
    <name evidence="4" type="ORF">FNB15_05675</name>
</gene>
<evidence type="ECO:0000256" key="2">
    <source>
        <dbReference type="SAM" id="SignalP"/>
    </source>
</evidence>
<dbReference type="AlphaFoldDB" id="A0A516GZ57"/>
<sequence>MTWYAIRLVVFLLLMAVPVLAAASEIRVLDGDTIKIGQVNYRLHGIDAPEKSQHCQRDNIDWLCGQEAAAHLRRLIAGRPVTCSEKDRDRYGRVVAVCEAGGEDLNRAMVRAGLAWAYLAYSRDYEAAEWEAQLLGNGVWAASVRAVPAWDWRRAQKEQNRRAKPANDNAAGSGRIRG</sequence>
<dbReference type="KEGG" id="fer:FNB15_05675"/>
<feature type="signal peptide" evidence="2">
    <location>
        <begin position="1"/>
        <end position="21"/>
    </location>
</feature>
<reference evidence="4 5" key="1">
    <citation type="submission" date="2019-07" db="EMBL/GenBank/DDBJ databases">
        <title>Genome sequencing for Ferrovibrio sp. K5.</title>
        <authorList>
            <person name="Park S.-J."/>
        </authorList>
    </citation>
    <scope>NUCLEOTIDE SEQUENCE [LARGE SCALE GENOMIC DNA]</scope>
    <source>
        <strain evidence="4 5">K5</strain>
    </source>
</reference>
<dbReference type="InterPro" id="IPR016071">
    <property type="entry name" value="Staphylococal_nuclease_OB-fold"/>
</dbReference>
<name>A0A516GZ57_9PROT</name>
<dbReference type="RefSeq" id="WP_144067778.1">
    <property type="nucleotide sequence ID" value="NZ_CP041636.1"/>
</dbReference>
<keyword evidence="5" id="KW-1185">Reference proteome</keyword>
<dbReference type="PROSITE" id="PS50830">
    <property type="entry name" value="TNASE_3"/>
    <property type="match status" value="1"/>
</dbReference>
<dbReference type="SUPFAM" id="SSF50199">
    <property type="entry name" value="Staphylococcal nuclease"/>
    <property type="match status" value="1"/>
</dbReference>
<evidence type="ECO:0000313" key="5">
    <source>
        <dbReference type="Proteomes" id="UP000317496"/>
    </source>
</evidence>
<feature type="domain" description="TNase-like" evidence="3">
    <location>
        <begin position="27"/>
        <end position="142"/>
    </location>
</feature>
<accession>A0A516GZ57</accession>
<protein>
    <submittedName>
        <fullName evidence="4">Thermonuclease family protein</fullName>
    </submittedName>
</protein>
<feature type="chain" id="PRO_5021819434" evidence="2">
    <location>
        <begin position="22"/>
        <end position="178"/>
    </location>
</feature>
<dbReference type="Pfam" id="PF00565">
    <property type="entry name" value="SNase"/>
    <property type="match status" value="1"/>
</dbReference>
<dbReference type="PANTHER" id="PTHR12302">
    <property type="entry name" value="EBNA2 BINDING PROTEIN P100"/>
    <property type="match status" value="1"/>
</dbReference>
<dbReference type="SMART" id="SM00318">
    <property type="entry name" value="SNc"/>
    <property type="match status" value="1"/>
</dbReference>
<keyword evidence="2" id="KW-0732">Signal</keyword>
<dbReference type="EMBL" id="CP041636">
    <property type="protein sequence ID" value="QDO96797.1"/>
    <property type="molecule type" value="Genomic_DNA"/>
</dbReference>
<dbReference type="OrthoDB" id="9805504at2"/>
<organism evidence="4 5">
    <name type="scientific">Ferrovibrio terrae</name>
    <dbReference type="NCBI Taxonomy" id="2594003"/>
    <lineage>
        <taxon>Bacteria</taxon>
        <taxon>Pseudomonadati</taxon>
        <taxon>Pseudomonadota</taxon>
        <taxon>Alphaproteobacteria</taxon>
        <taxon>Rhodospirillales</taxon>
        <taxon>Rhodospirillaceae</taxon>
        <taxon>Ferrovibrio</taxon>
    </lineage>
</organism>
<proteinExistence type="predicted"/>
<dbReference type="Gene3D" id="2.40.50.90">
    <property type="match status" value="1"/>
</dbReference>
<evidence type="ECO:0000313" key="4">
    <source>
        <dbReference type="EMBL" id="QDO96797.1"/>
    </source>
</evidence>
<dbReference type="PANTHER" id="PTHR12302:SF26">
    <property type="entry name" value="BLR1266 PROTEIN"/>
    <property type="match status" value="1"/>
</dbReference>
<dbReference type="InterPro" id="IPR035437">
    <property type="entry name" value="SNase_OB-fold_sf"/>
</dbReference>
<feature type="region of interest" description="Disordered" evidence="1">
    <location>
        <begin position="155"/>
        <end position="178"/>
    </location>
</feature>